<keyword evidence="6" id="KW-0862">Zinc</keyword>
<dbReference type="Pfam" id="PF01431">
    <property type="entry name" value="Peptidase_M13"/>
    <property type="match status" value="1"/>
</dbReference>
<reference evidence="12" key="2">
    <citation type="submission" date="2020-01" db="EMBL/GenBank/DDBJ databases">
        <authorList>
            <person name="Korhonen P.K.K."/>
            <person name="Guangxu M.G."/>
            <person name="Wang T.W."/>
            <person name="Stroehlein A.J.S."/>
            <person name="Young N.D."/>
            <person name="Ang C.-S.A."/>
            <person name="Fernando D.W.F."/>
            <person name="Lu H.L."/>
            <person name="Taylor S.T."/>
            <person name="Ehtesham M.E.M."/>
            <person name="Najaraj S.H.N."/>
            <person name="Harsha G.H.G."/>
            <person name="Madugundu A.M."/>
            <person name="Renuse S.R."/>
            <person name="Holt D.H."/>
            <person name="Pandey A.P."/>
            <person name="Papenfuss A.P."/>
            <person name="Gasser R.B.G."/>
            <person name="Fischer K.F."/>
        </authorList>
    </citation>
    <scope>NUCLEOTIDE SEQUENCE</scope>
    <source>
        <strain evidence="12">SSS_KF_BRIS2020</strain>
    </source>
</reference>
<sequence length="840" mass="97413">MYQSLQRSRRSSSSSSSSSPSATSTPFSSSSLNPSSSSLPTTRSSLSSLTSCVIGENSLMAHINCLDQLQSIDTIDCSNNLDRIVYNPITTPLHQCDHISVKSQINSDSLIDIDHHRPQQHHRNYNLDRDHVHHCNCNRFHHISNPIKLFKIFPIMASLLLMASMMMFSSVCSFRINQTIDEQSFDYEEFENTDDNSIDTIGLLDQESTPSNSSLKNQDKYSCLTDQCMSISEKLHSSMDLEIDPCKNFYQFACGRWILEHPIPAHRNSWSQFELFALLIRNDLKKHLESKEKFSDKKLANIYKKLRQFYQGCIDTKQRNKNGYSELYRIIEELGGWPMLDGKKWTKTKEDSFHWERAYVTLVRLSIDYFIKFEKILDFRNTSKIIIKLGPPYQTSENIINLQSSSTTSAPKGEKIENKSAPDQTLNGPKRVYLGMLKELRQQREKNDSKQNQYDLDDRELLEDIEGVFKLQEKLETIVGPVYSMSYYQNYYEKHLMNISEIKSIVGFDIDYIIERIFLRNLTEDEMIFVPDINYLRALSPIMSQISKRVLANYFASNMVYQFGRHTTTTLIEMLVSKLDAPEVISNICYQETVNYLPEILGKLYLDLYFDRKNRNDVKLIANLLRDSFRQLLKESKWMDEKTIGEAVKKLDAMSMNIGYPEWYNNDVAVEAYFKLYEEIDVNNYIGSVIRVNRAQERFRLEPLLEEQKFDFDAKLFSGWPQKSIFDVNAFYHFTSNGVYIPAGILRDAIFSSKLPGAITFGSIGMILGHEMTHAFDDNGKLYDEHGALRNWWTNQTRQLFSEKADCFVRQYSNYSINSAKVSILLTKSILYQLLMSISR</sequence>
<evidence type="ECO:0000256" key="4">
    <source>
        <dbReference type="ARBA" id="ARBA00022723"/>
    </source>
</evidence>
<dbReference type="EnsemblMetazoa" id="SSS_5651s_mrna">
    <property type="protein sequence ID" value="KAF7492233.1"/>
    <property type="gene ID" value="SSS_5651"/>
</dbReference>
<proteinExistence type="inferred from homology"/>
<evidence type="ECO:0000259" key="11">
    <source>
        <dbReference type="Pfam" id="PF05649"/>
    </source>
</evidence>
<dbReference type="PANTHER" id="PTHR11733:SF167">
    <property type="entry name" value="FI17812P1-RELATED"/>
    <property type="match status" value="1"/>
</dbReference>
<keyword evidence="4" id="KW-0479">Metal-binding</keyword>
<name>A0A834REU6_SARSC</name>
<evidence type="ECO:0000256" key="5">
    <source>
        <dbReference type="ARBA" id="ARBA00022801"/>
    </source>
</evidence>
<dbReference type="InterPro" id="IPR024079">
    <property type="entry name" value="MetalloPept_cat_dom_sf"/>
</dbReference>
<gene>
    <name evidence="12" type="ORF">SSS_5651</name>
</gene>
<evidence type="ECO:0000256" key="3">
    <source>
        <dbReference type="ARBA" id="ARBA00022670"/>
    </source>
</evidence>
<organism evidence="12">
    <name type="scientific">Sarcoptes scabiei</name>
    <name type="common">Itch mite</name>
    <name type="synonym">Acarus scabiei</name>
    <dbReference type="NCBI Taxonomy" id="52283"/>
    <lineage>
        <taxon>Eukaryota</taxon>
        <taxon>Metazoa</taxon>
        <taxon>Ecdysozoa</taxon>
        <taxon>Arthropoda</taxon>
        <taxon>Chelicerata</taxon>
        <taxon>Arachnida</taxon>
        <taxon>Acari</taxon>
        <taxon>Acariformes</taxon>
        <taxon>Sarcoptiformes</taxon>
        <taxon>Astigmata</taxon>
        <taxon>Psoroptidia</taxon>
        <taxon>Sarcoptoidea</taxon>
        <taxon>Sarcoptidae</taxon>
        <taxon>Sarcoptinae</taxon>
        <taxon>Sarcoptes</taxon>
    </lineage>
</organism>
<dbReference type="Proteomes" id="UP000070412">
    <property type="component" value="Unassembled WGS sequence"/>
</dbReference>
<comment type="similarity">
    <text evidence="2">Belongs to the peptidase M13 family.</text>
</comment>
<reference evidence="14" key="1">
    <citation type="journal article" date="2020" name="PLoS Negl. Trop. Dis.">
        <title>High-quality nuclear genome for Sarcoptes scabiei-A critical resource for a neglected parasite.</title>
        <authorList>
            <person name="Korhonen P.K."/>
            <person name="Gasser R.B."/>
            <person name="Ma G."/>
            <person name="Wang T."/>
            <person name="Stroehlein A.J."/>
            <person name="Young N.D."/>
            <person name="Ang C.S."/>
            <person name="Fernando D.D."/>
            <person name="Lu H.C."/>
            <person name="Taylor S."/>
            <person name="Reynolds S.L."/>
            <person name="Mofiz E."/>
            <person name="Najaraj S.H."/>
            <person name="Gowda H."/>
            <person name="Madugundu A."/>
            <person name="Renuse S."/>
            <person name="Holt D."/>
            <person name="Pandey A."/>
            <person name="Papenfuss A.T."/>
            <person name="Fischer K."/>
        </authorList>
    </citation>
    <scope>NUCLEOTIDE SEQUENCE [LARGE SCALE GENOMIC DNA]</scope>
</reference>
<evidence type="ECO:0000256" key="9">
    <source>
        <dbReference type="SAM" id="Phobius"/>
    </source>
</evidence>
<feature type="domain" description="Peptidase M13 C-terminal" evidence="10">
    <location>
        <begin position="729"/>
        <end position="819"/>
    </location>
</feature>
<dbReference type="GO" id="GO:0004222">
    <property type="term" value="F:metalloendopeptidase activity"/>
    <property type="evidence" value="ECO:0007669"/>
    <property type="project" value="InterPro"/>
</dbReference>
<evidence type="ECO:0000313" key="14">
    <source>
        <dbReference type="Proteomes" id="UP000070412"/>
    </source>
</evidence>
<dbReference type="InterPro" id="IPR042089">
    <property type="entry name" value="Peptidase_M13_dom_2"/>
</dbReference>
<feature type="domain" description="Peptidase M13 N-terminal" evidence="11">
    <location>
        <begin position="245"/>
        <end position="661"/>
    </location>
</feature>
<keyword evidence="9" id="KW-0812">Transmembrane</keyword>
<keyword evidence="9" id="KW-0472">Membrane</keyword>
<evidence type="ECO:0000313" key="12">
    <source>
        <dbReference type="EMBL" id="KAF7492233.1"/>
    </source>
</evidence>
<evidence type="ECO:0000259" key="10">
    <source>
        <dbReference type="Pfam" id="PF01431"/>
    </source>
</evidence>
<dbReference type="Gene3D" id="3.40.390.10">
    <property type="entry name" value="Collagenase (Catalytic Domain)"/>
    <property type="match status" value="1"/>
</dbReference>
<dbReference type="GO" id="GO:0046872">
    <property type="term" value="F:metal ion binding"/>
    <property type="evidence" value="ECO:0007669"/>
    <property type="project" value="UniProtKB-KW"/>
</dbReference>
<feature type="transmembrane region" description="Helical" evidence="9">
    <location>
        <begin position="149"/>
        <end position="168"/>
    </location>
</feature>
<evidence type="ECO:0000256" key="6">
    <source>
        <dbReference type="ARBA" id="ARBA00022833"/>
    </source>
</evidence>
<dbReference type="PRINTS" id="PR00786">
    <property type="entry name" value="NEPRILYSIN"/>
</dbReference>
<dbReference type="CDD" id="cd08662">
    <property type="entry name" value="M13"/>
    <property type="match status" value="1"/>
</dbReference>
<keyword evidence="5" id="KW-0378">Hydrolase</keyword>
<keyword evidence="14" id="KW-1185">Reference proteome</keyword>
<dbReference type="PANTHER" id="PTHR11733">
    <property type="entry name" value="ZINC METALLOPROTEASE FAMILY M13 NEPRILYSIN-RELATED"/>
    <property type="match status" value="1"/>
</dbReference>
<accession>A0A834REU6</accession>
<keyword evidence="3" id="KW-0645">Protease</keyword>
<dbReference type="EMBL" id="WVUK01000056">
    <property type="protein sequence ID" value="KAF7492233.1"/>
    <property type="molecule type" value="Genomic_DNA"/>
</dbReference>
<dbReference type="InterPro" id="IPR000718">
    <property type="entry name" value="Peptidase_M13"/>
</dbReference>
<evidence type="ECO:0000256" key="2">
    <source>
        <dbReference type="ARBA" id="ARBA00007357"/>
    </source>
</evidence>
<dbReference type="Pfam" id="PF05649">
    <property type="entry name" value="Peptidase_M13_N"/>
    <property type="match status" value="1"/>
</dbReference>
<reference evidence="13" key="3">
    <citation type="submission" date="2022-06" db="UniProtKB">
        <authorList>
            <consortium name="EnsemblMetazoa"/>
        </authorList>
    </citation>
    <scope>IDENTIFICATION</scope>
</reference>
<protein>
    <submittedName>
        <fullName evidence="12">Neprilysin-1</fullName>
    </submittedName>
</protein>
<dbReference type="Gene3D" id="1.10.1380.10">
    <property type="entry name" value="Neutral endopeptidase , domain2"/>
    <property type="match status" value="1"/>
</dbReference>
<dbReference type="SUPFAM" id="SSF55486">
    <property type="entry name" value="Metalloproteases ('zincins'), catalytic domain"/>
    <property type="match status" value="1"/>
</dbReference>
<dbReference type="PROSITE" id="PS51885">
    <property type="entry name" value="NEPRILYSIN"/>
    <property type="match status" value="1"/>
</dbReference>
<dbReference type="InterPro" id="IPR018497">
    <property type="entry name" value="Peptidase_M13_C"/>
</dbReference>
<evidence type="ECO:0000256" key="8">
    <source>
        <dbReference type="SAM" id="MobiDB-lite"/>
    </source>
</evidence>
<evidence type="ECO:0000313" key="13">
    <source>
        <dbReference type="EnsemblMetazoa" id="KAF7492233.1"/>
    </source>
</evidence>
<dbReference type="GO" id="GO:0005886">
    <property type="term" value="C:plasma membrane"/>
    <property type="evidence" value="ECO:0007669"/>
    <property type="project" value="TreeGrafter"/>
</dbReference>
<keyword evidence="7" id="KW-0482">Metalloprotease</keyword>
<feature type="region of interest" description="Disordered" evidence="8">
    <location>
        <begin position="404"/>
        <end position="428"/>
    </location>
</feature>
<evidence type="ECO:0000256" key="7">
    <source>
        <dbReference type="ARBA" id="ARBA00023049"/>
    </source>
</evidence>
<dbReference type="GO" id="GO:0016485">
    <property type="term" value="P:protein processing"/>
    <property type="evidence" value="ECO:0007669"/>
    <property type="project" value="TreeGrafter"/>
</dbReference>
<dbReference type="InterPro" id="IPR008753">
    <property type="entry name" value="Peptidase_M13_N"/>
</dbReference>
<evidence type="ECO:0000256" key="1">
    <source>
        <dbReference type="ARBA" id="ARBA00001947"/>
    </source>
</evidence>
<dbReference type="AlphaFoldDB" id="A0A834REU6"/>
<feature type="region of interest" description="Disordered" evidence="8">
    <location>
        <begin position="1"/>
        <end position="44"/>
    </location>
</feature>
<keyword evidence="9" id="KW-1133">Transmembrane helix</keyword>
<dbReference type="OrthoDB" id="6495573at2759"/>
<comment type="cofactor">
    <cofactor evidence="1">
        <name>Zn(2+)</name>
        <dbReference type="ChEBI" id="CHEBI:29105"/>
    </cofactor>
</comment>